<dbReference type="Proteomes" id="UP001396898">
    <property type="component" value="Unassembled WGS sequence"/>
</dbReference>
<dbReference type="Gene3D" id="2.30.60.10">
    <property type="entry name" value="Cyanovirin-N"/>
    <property type="match status" value="1"/>
</dbReference>
<proteinExistence type="predicted"/>
<dbReference type="SUPFAM" id="SSF51322">
    <property type="entry name" value="Cyanovirin-N"/>
    <property type="match status" value="1"/>
</dbReference>
<organism evidence="3 4">
    <name type="scientific">Apiospora marii</name>
    <dbReference type="NCBI Taxonomy" id="335849"/>
    <lineage>
        <taxon>Eukaryota</taxon>
        <taxon>Fungi</taxon>
        <taxon>Dikarya</taxon>
        <taxon>Ascomycota</taxon>
        <taxon>Pezizomycotina</taxon>
        <taxon>Sordariomycetes</taxon>
        <taxon>Xylariomycetidae</taxon>
        <taxon>Amphisphaeriales</taxon>
        <taxon>Apiosporaceae</taxon>
        <taxon>Apiospora</taxon>
    </lineage>
</organism>
<feature type="domain" description="Cyanovirin-N" evidence="2">
    <location>
        <begin position="37"/>
        <end position="129"/>
    </location>
</feature>
<name>A0ABR1RMV3_9PEZI</name>
<reference evidence="3 4" key="1">
    <citation type="submission" date="2023-01" db="EMBL/GenBank/DDBJ databases">
        <title>Analysis of 21 Apiospora genomes using comparative genomics revels a genus with tremendous synthesis potential of carbohydrate active enzymes and secondary metabolites.</title>
        <authorList>
            <person name="Sorensen T."/>
        </authorList>
    </citation>
    <scope>NUCLEOTIDE SEQUENCE [LARGE SCALE GENOMIC DNA]</scope>
    <source>
        <strain evidence="3 4">CBS 20057</strain>
    </source>
</reference>
<evidence type="ECO:0000313" key="3">
    <source>
        <dbReference type="EMBL" id="KAK8015844.1"/>
    </source>
</evidence>
<dbReference type="InterPro" id="IPR011058">
    <property type="entry name" value="Cyanovirin-N"/>
</dbReference>
<feature type="signal peptide" evidence="1">
    <location>
        <begin position="1"/>
        <end position="21"/>
    </location>
</feature>
<comment type="caution">
    <text evidence="3">The sequence shown here is derived from an EMBL/GenBank/DDBJ whole genome shotgun (WGS) entry which is preliminary data.</text>
</comment>
<evidence type="ECO:0000259" key="2">
    <source>
        <dbReference type="Pfam" id="PF08881"/>
    </source>
</evidence>
<sequence length="168" mass="17870">MAQKSLLSLFLFALMAVLARGNMDIWSSACYPGAAIQNNKLTAYCKTPAMGPPWICSILDLNKCYAYNTKEGIIYAESDGNFGEQCSGCGLEADGHSMTCYCKSGTGPGRDGRGIDTNKDIFVFNGYLQCFEHWAEKCPGGGAEDAGPANISMVAHAEGANMSLPLAD</sequence>
<keyword evidence="4" id="KW-1185">Reference proteome</keyword>
<gene>
    <name evidence="3" type="ORF">PG991_008732</name>
</gene>
<evidence type="ECO:0000256" key="1">
    <source>
        <dbReference type="SAM" id="SignalP"/>
    </source>
</evidence>
<keyword evidence="1" id="KW-0732">Signal</keyword>
<protein>
    <recommendedName>
        <fullName evidence="2">Cyanovirin-N domain-containing protein</fullName>
    </recommendedName>
</protein>
<evidence type="ECO:0000313" key="4">
    <source>
        <dbReference type="Proteomes" id="UP001396898"/>
    </source>
</evidence>
<dbReference type="Pfam" id="PF08881">
    <property type="entry name" value="CVNH"/>
    <property type="match status" value="1"/>
</dbReference>
<dbReference type="EMBL" id="JAQQWI010000012">
    <property type="protein sequence ID" value="KAK8015844.1"/>
    <property type="molecule type" value="Genomic_DNA"/>
</dbReference>
<feature type="chain" id="PRO_5046931901" description="Cyanovirin-N domain-containing protein" evidence="1">
    <location>
        <begin position="22"/>
        <end position="168"/>
    </location>
</feature>
<dbReference type="InterPro" id="IPR036673">
    <property type="entry name" value="Cyanovirin-N_sf"/>
</dbReference>
<accession>A0ABR1RMV3</accession>